<dbReference type="Gramene" id="OQU81225">
    <property type="protein sequence ID" value="OQU81225"/>
    <property type="gene ID" value="SORBI_3006G030001"/>
</dbReference>
<dbReference type="AlphaFoldDB" id="A0A1Z5RCQ3"/>
<dbReference type="Proteomes" id="UP000000768">
    <property type="component" value="Chromosome 6"/>
</dbReference>
<name>A0A1Z5RCQ3_SORBI</name>
<reference evidence="2" key="2">
    <citation type="journal article" date="2018" name="Plant J.">
        <title>The Sorghum bicolor reference genome: improved assembly, gene annotations, a transcriptome atlas, and signatures of genome organization.</title>
        <authorList>
            <person name="McCormick R.F."/>
            <person name="Truong S.K."/>
            <person name="Sreedasyam A."/>
            <person name="Jenkins J."/>
            <person name="Shu S."/>
            <person name="Sims D."/>
            <person name="Kennedy M."/>
            <person name="Amirebrahimi M."/>
            <person name="Weers B.D."/>
            <person name="McKinley B."/>
            <person name="Mattison A."/>
            <person name="Morishige D.T."/>
            <person name="Grimwood J."/>
            <person name="Schmutz J."/>
            <person name="Mullet J.E."/>
        </authorList>
    </citation>
    <scope>NUCLEOTIDE SEQUENCE [LARGE SCALE GENOMIC DNA]</scope>
    <source>
        <strain evidence="2">cv. BTx623</strain>
    </source>
</reference>
<organism evidence="1 2">
    <name type="scientific">Sorghum bicolor</name>
    <name type="common">Sorghum</name>
    <name type="synonym">Sorghum vulgare</name>
    <dbReference type="NCBI Taxonomy" id="4558"/>
    <lineage>
        <taxon>Eukaryota</taxon>
        <taxon>Viridiplantae</taxon>
        <taxon>Streptophyta</taxon>
        <taxon>Embryophyta</taxon>
        <taxon>Tracheophyta</taxon>
        <taxon>Spermatophyta</taxon>
        <taxon>Magnoliopsida</taxon>
        <taxon>Liliopsida</taxon>
        <taxon>Poales</taxon>
        <taxon>Poaceae</taxon>
        <taxon>PACMAD clade</taxon>
        <taxon>Panicoideae</taxon>
        <taxon>Andropogonodae</taxon>
        <taxon>Andropogoneae</taxon>
        <taxon>Sorghinae</taxon>
        <taxon>Sorghum</taxon>
    </lineage>
</organism>
<protein>
    <submittedName>
        <fullName evidence="1">Uncharacterized protein</fullName>
    </submittedName>
</protein>
<reference evidence="1 2" key="1">
    <citation type="journal article" date="2009" name="Nature">
        <title>The Sorghum bicolor genome and the diversification of grasses.</title>
        <authorList>
            <person name="Paterson A.H."/>
            <person name="Bowers J.E."/>
            <person name="Bruggmann R."/>
            <person name="Dubchak I."/>
            <person name="Grimwood J."/>
            <person name="Gundlach H."/>
            <person name="Haberer G."/>
            <person name="Hellsten U."/>
            <person name="Mitros T."/>
            <person name="Poliakov A."/>
            <person name="Schmutz J."/>
            <person name="Spannagl M."/>
            <person name="Tang H."/>
            <person name="Wang X."/>
            <person name="Wicker T."/>
            <person name="Bharti A.K."/>
            <person name="Chapman J."/>
            <person name="Feltus F.A."/>
            <person name="Gowik U."/>
            <person name="Grigoriev I.V."/>
            <person name="Lyons E."/>
            <person name="Maher C.A."/>
            <person name="Martis M."/>
            <person name="Narechania A."/>
            <person name="Otillar R.P."/>
            <person name="Penning B.W."/>
            <person name="Salamov A.A."/>
            <person name="Wang Y."/>
            <person name="Zhang L."/>
            <person name="Carpita N.C."/>
            <person name="Freeling M."/>
            <person name="Gingle A.R."/>
            <person name="Hash C.T."/>
            <person name="Keller B."/>
            <person name="Klein P."/>
            <person name="Kresovich S."/>
            <person name="McCann M.C."/>
            <person name="Ming R."/>
            <person name="Peterson D.G."/>
            <person name="Mehboob-ur-Rahman"/>
            <person name="Ware D."/>
            <person name="Westhoff P."/>
            <person name="Mayer K.F."/>
            <person name="Messing J."/>
            <person name="Rokhsar D.S."/>
        </authorList>
    </citation>
    <scope>NUCLEOTIDE SEQUENCE [LARGE SCALE GENOMIC DNA]</scope>
    <source>
        <strain evidence="2">cv. BTx623</strain>
    </source>
</reference>
<keyword evidence="2" id="KW-1185">Reference proteome</keyword>
<proteinExistence type="predicted"/>
<evidence type="ECO:0000313" key="1">
    <source>
        <dbReference type="EMBL" id="OQU81225.1"/>
    </source>
</evidence>
<dbReference type="InParanoid" id="A0A1Z5RCQ3"/>
<gene>
    <name evidence="1" type="ORF">SORBI_3006G030001</name>
</gene>
<evidence type="ECO:0000313" key="2">
    <source>
        <dbReference type="Proteomes" id="UP000000768"/>
    </source>
</evidence>
<dbReference type="EMBL" id="CM000765">
    <property type="protein sequence ID" value="OQU81225.1"/>
    <property type="molecule type" value="Genomic_DNA"/>
</dbReference>
<accession>A0A1Z5RCQ3</accession>
<sequence>MYIMSAICDSSPFCYVQISIHFCNTHKQCHRYFQTYFGGSLQIVCKKGSVEELRLWFDKELKPRDCLTTSLTNGSILKSKHSPQFITSPTYDPLVLANSTVEIMTQFNEFEVGCGCQRVQKNL</sequence>